<proteinExistence type="predicted"/>
<gene>
    <name evidence="2" type="ORF">UT72_C0032G0003</name>
</gene>
<protein>
    <recommendedName>
        <fullName evidence="1">Anti-sigma K factor RskA C-terminal domain-containing protein</fullName>
    </recommendedName>
</protein>
<evidence type="ECO:0000313" key="3">
    <source>
        <dbReference type="Proteomes" id="UP000034687"/>
    </source>
</evidence>
<evidence type="ECO:0000313" key="2">
    <source>
        <dbReference type="EMBL" id="KKR37792.1"/>
    </source>
</evidence>
<dbReference type="Proteomes" id="UP000034687">
    <property type="component" value="Unassembled WGS sequence"/>
</dbReference>
<accession>A0A0G0TJ45</accession>
<feature type="domain" description="Anti-sigma K factor RskA C-terminal" evidence="1">
    <location>
        <begin position="37"/>
        <end position="130"/>
    </location>
</feature>
<evidence type="ECO:0000259" key="1">
    <source>
        <dbReference type="Pfam" id="PF10099"/>
    </source>
</evidence>
<organism evidence="2 3">
    <name type="scientific">Candidatus Woesebacteria bacterium GW2011_GWB1_40_101</name>
    <dbReference type="NCBI Taxonomy" id="1618575"/>
    <lineage>
        <taxon>Bacteria</taxon>
        <taxon>Candidatus Woeseibacteriota</taxon>
    </lineage>
</organism>
<name>A0A0G0TJ45_9BACT</name>
<dbReference type="EMBL" id="LBXW01000032">
    <property type="protein sequence ID" value="KKR37792.1"/>
    <property type="molecule type" value="Genomic_DNA"/>
</dbReference>
<sequence length="145" mass="16047">MVAGLIYWFRRSQQPRPAISTPTPSAEEEIERTFNLTIPDNLERADLGNVAGKEGTGLATRGFENGKFTLTVLANLPDVTSGTFYQVWLVKDGTNLSLGKMGIAKGGYLLEFSSNKDYSDYKDVLVSEEKVFDLKVESRILEGSF</sequence>
<reference evidence="2 3" key="1">
    <citation type="journal article" date="2015" name="Nature">
        <title>rRNA introns, odd ribosomes, and small enigmatic genomes across a large radiation of phyla.</title>
        <authorList>
            <person name="Brown C.T."/>
            <person name="Hug L.A."/>
            <person name="Thomas B.C."/>
            <person name="Sharon I."/>
            <person name="Castelle C.J."/>
            <person name="Singh A."/>
            <person name="Wilkins M.J."/>
            <person name="Williams K.H."/>
            <person name="Banfield J.F."/>
        </authorList>
    </citation>
    <scope>NUCLEOTIDE SEQUENCE [LARGE SCALE GENOMIC DNA]</scope>
</reference>
<comment type="caution">
    <text evidence="2">The sequence shown here is derived from an EMBL/GenBank/DDBJ whole genome shotgun (WGS) entry which is preliminary data.</text>
</comment>
<dbReference type="InterPro" id="IPR018764">
    <property type="entry name" value="RskA_C"/>
</dbReference>
<dbReference type="GO" id="GO:0005886">
    <property type="term" value="C:plasma membrane"/>
    <property type="evidence" value="ECO:0007669"/>
    <property type="project" value="InterPro"/>
</dbReference>
<dbReference type="Pfam" id="PF10099">
    <property type="entry name" value="RskA_C"/>
    <property type="match status" value="1"/>
</dbReference>
<dbReference type="AlphaFoldDB" id="A0A0G0TJ45"/>